<evidence type="ECO:0000256" key="8">
    <source>
        <dbReference type="ARBA" id="ARBA00022692"/>
    </source>
</evidence>
<evidence type="ECO:0000256" key="13">
    <source>
        <dbReference type="SAM" id="MobiDB-lite"/>
    </source>
</evidence>
<keyword evidence="9 14" id="KW-1133">Transmembrane helix</keyword>
<evidence type="ECO:0000256" key="6">
    <source>
        <dbReference type="ARBA" id="ARBA00022449"/>
    </source>
</evidence>
<comment type="caution">
    <text evidence="15">The sequence shown here is derived from an EMBL/GenBank/DDBJ whole genome shotgun (WGS) entry which is preliminary data.</text>
</comment>
<gene>
    <name evidence="15" type="ORF">J0P97_07850</name>
</gene>
<dbReference type="PIRSF" id="PIRSF006603">
    <property type="entry name" value="DinF"/>
    <property type="match status" value="1"/>
</dbReference>
<evidence type="ECO:0000256" key="5">
    <source>
        <dbReference type="ARBA" id="ARBA00022448"/>
    </source>
</evidence>
<feature type="transmembrane region" description="Helical" evidence="14">
    <location>
        <begin position="239"/>
        <end position="261"/>
    </location>
</feature>
<feature type="compositionally biased region" description="Basic and acidic residues" evidence="13">
    <location>
        <begin position="513"/>
        <end position="526"/>
    </location>
</feature>
<evidence type="ECO:0000313" key="16">
    <source>
        <dbReference type="Proteomes" id="UP000740605"/>
    </source>
</evidence>
<feature type="transmembrane region" description="Helical" evidence="14">
    <location>
        <begin position="190"/>
        <end position="212"/>
    </location>
</feature>
<feature type="transmembrane region" description="Helical" evidence="14">
    <location>
        <begin position="389"/>
        <end position="409"/>
    </location>
</feature>
<feature type="region of interest" description="Disordered" evidence="13">
    <location>
        <begin position="481"/>
        <end position="526"/>
    </location>
</feature>
<evidence type="ECO:0000256" key="1">
    <source>
        <dbReference type="ARBA" id="ARBA00003408"/>
    </source>
</evidence>
<dbReference type="EMBL" id="JAFLHG010000006">
    <property type="protein sequence ID" value="MBT8797981.1"/>
    <property type="molecule type" value="Genomic_DNA"/>
</dbReference>
<feature type="transmembrane region" description="Helical" evidence="14">
    <location>
        <begin position="318"/>
        <end position="343"/>
    </location>
</feature>
<evidence type="ECO:0000256" key="4">
    <source>
        <dbReference type="ARBA" id="ARBA00020268"/>
    </source>
</evidence>
<evidence type="ECO:0000256" key="2">
    <source>
        <dbReference type="ARBA" id="ARBA00004651"/>
    </source>
</evidence>
<keyword evidence="11 14" id="KW-0472">Membrane</keyword>
<dbReference type="InterPro" id="IPR050222">
    <property type="entry name" value="MATE_MdtK"/>
</dbReference>
<evidence type="ECO:0000256" key="3">
    <source>
        <dbReference type="ARBA" id="ARBA00010199"/>
    </source>
</evidence>
<evidence type="ECO:0000256" key="7">
    <source>
        <dbReference type="ARBA" id="ARBA00022475"/>
    </source>
</evidence>
<keyword evidence="16" id="KW-1185">Reference proteome</keyword>
<keyword evidence="7" id="KW-1003">Cell membrane</keyword>
<organism evidence="15 16">
    <name type="scientific">Microbacterium flavum</name>
    <dbReference type="NCBI Taxonomy" id="415216"/>
    <lineage>
        <taxon>Bacteria</taxon>
        <taxon>Bacillati</taxon>
        <taxon>Actinomycetota</taxon>
        <taxon>Actinomycetes</taxon>
        <taxon>Micrococcales</taxon>
        <taxon>Microbacteriaceae</taxon>
        <taxon>Microbacterium</taxon>
    </lineage>
</organism>
<accession>A0ABS5XTX0</accession>
<protein>
    <recommendedName>
        <fullName evidence="4">Probable multidrug resistance protein NorM</fullName>
    </recommendedName>
    <alternativeName>
        <fullName evidence="12">Multidrug-efflux transporter</fullName>
    </alternativeName>
</protein>
<keyword evidence="8 14" id="KW-0812">Transmembrane</keyword>
<dbReference type="NCBIfam" id="TIGR00797">
    <property type="entry name" value="matE"/>
    <property type="match status" value="1"/>
</dbReference>
<feature type="transmembrane region" description="Helical" evidence="14">
    <location>
        <begin position="133"/>
        <end position="153"/>
    </location>
</feature>
<dbReference type="PANTHER" id="PTHR43298:SF2">
    <property type="entry name" value="FMN_FAD EXPORTER YEEO-RELATED"/>
    <property type="match status" value="1"/>
</dbReference>
<evidence type="ECO:0000256" key="11">
    <source>
        <dbReference type="ARBA" id="ARBA00023136"/>
    </source>
</evidence>
<dbReference type="InterPro" id="IPR048279">
    <property type="entry name" value="MdtK-like"/>
</dbReference>
<evidence type="ECO:0000256" key="14">
    <source>
        <dbReference type="SAM" id="Phobius"/>
    </source>
</evidence>
<keyword evidence="10" id="KW-0406">Ion transport</keyword>
<name>A0ABS5XTX0_9MICO</name>
<keyword evidence="6" id="KW-0050">Antiport</keyword>
<keyword evidence="5" id="KW-0813">Transport</keyword>
<dbReference type="CDD" id="cd13138">
    <property type="entry name" value="MATE_yoeA_like"/>
    <property type="match status" value="1"/>
</dbReference>
<feature type="transmembrane region" description="Helical" evidence="14">
    <location>
        <begin position="95"/>
        <end position="121"/>
    </location>
</feature>
<feature type="transmembrane region" description="Helical" evidence="14">
    <location>
        <begin position="12"/>
        <end position="31"/>
    </location>
</feature>
<dbReference type="RefSeq" id="WP_215487222.1">
    <property type="nucleotide sequence ID" value="NZ_BAAAPJ010000002.1"/>
</dbReference>
<evidence type="ECO:0000256" key="12">
    <source>
        <dbReference type="ARBA" id="ARBA00031636"/>
    </source>
</evidence>
<reference evidence="15 16" key="1">
    <citation type="submission" date="2021-03" db="EMBL/GenBank/DDBJ databases">
        <title>Microbacterium pauli sp. nov., isolated from microfiltered milk.</title>
        <authorList>
            <person name="Bellassi P."/>
            <person name="Fontana A."/>
            <person name="Callegari M.L."/>
            <person name="Lorenzo M."/>
            <person name="Cappa F."/>
        </authorList>
    </citation>
    <scope>NUCLEOTIDE SEQUENCE [LARGE SCALE GENOMIC DNA]</scope>
    <source>
        <strain evidence="15 16">DSM 18909</strain>
    </source>
</reference>
<feature type="transmembrane region" description="Helical" evidence="14">
    <location>
        <begin position="415"/>
        <end position="434"/>
    </location>
</feature>
<dbReference type="PANTHER" id="PTHR43298">
    <property type="entry name" value="MULTIDRUG RESISTANCE PROTEIN NORM-RELATED"/>
    <property type="match status" value="1"/>
</dbReference>
<evidence type="ECO:0000313" key="15">
    <source>
        <dbReference type="EMBL" id="MBT8797981.1"/>
    </source>
</evidence>
<dbReference type="Proteomes" id="UP000740605">
    <property type="component" value="Unassembled WGS sequence"/>
</dbReference>
<feature type="transmembrane region" description="Helical" evidence="14">
    <location>
        <begin position="281"/>
        <end position="298"/>
    </location>
</feature>
<comment type="subcellular location">
    <subcellularLocation>
        <location evidence="2">Cell membrane</location>
        <topology evidence="2">Multi-pass membrane protein</topology>
    </subcellularLocation>
</comment>
<evidence type="ECO:0000256" key="9">
    <source>
        <dbReference type="ARBA" id="ARBA00022989"/>
    </source>
</evidence>
<feature type="transmembrane region" description="Helical" evidence="14">
    <location>
        <begin position="165"/>
        <end position="184"/>
    </location>
</feature>
<evidence type="ECO:0000256" key="10">
    <source>
        <dbReference type="ARBA" id="ARBA00023065"/>
    </source>
</evidence>
<feature type="transmembrane region" description="Helical" evidence="14">
    <location>
        <begin position="363"/>
        <end position="382"/>
    </location>
</feature>
<comment type="function">
    <text evidence="1">Multidrug efflux pump.</text>
</comment>
<dbReference type="InterPro" id="IPR002528">
    <property type="entry name" value="MATE_fam"/>
</dbReference>
<dbReference type="Pfam" id="PF01554">
    <property type="entry name" value="MatE"/>
    <property type="match status" value="2"/>
</dbReference>
<sequence>MSRTLTTGSPWRGILAFSVPLLIGNVVQQLYQFADAVVVGRHLGVDALAAVGATGSLLFLLLGFAWGMTSGFAIPTAQAFGARDFAAVRRSVATGAILTAATTVVLTVFAPMLSGAALTLLQTPPELMADATVFAQISFLGAGAIMAFNYLAAIIRAIGDSRTPLVFLTLSCVINVALVILMVGPLDWGVAGAALATCVAQAISVILCLEFVRRRLPVLHVRRFDWRVTRRDLAQHLRLGLPMGFQASIIAIGTLTVQVALNLLGGEAVAAYTAASRVDGLAVALLQSLGLAASMYAAQNLGGRRPDRIRRGVRQATVMAVGSGVVLGALLIAFGGVVVRLFIGDGSDRVVELATLMLHVNGFWYWALAILFVLRGSLQGLGSTVIPTVTGIIELAMRVGAALVLGHLLGFEGVVWSNPLAWIGACLVLVPAYLRAHRRLARMPVDPAEVTETTAIPVIGPTDGSMVVDAVITAPLPVLSPPAAGSADESAPALSPWRRRRGDQAVHVHSRARRDARPPRGTRRPE</sequence>
<feature type="transmembrane region" description="Helical" evidence="14">
    <location>
        <begin position="51"/>
        <end position="74"/>
    </location>
</feature>
<comment type="similarity">
    <text evidence="3">Belongs to the multi antimicrobial extrusion (MATE) (TC 2.A.66.1) family.</text>
</comment>
<proteinExistence type="inferred from homology"/>